<feature type="compositionally biased region" description="Polar residues" evidence="1">
    <location>
        <begin position="48"/>
        <end position="64"/>
    </location>
</feature>
<dbReference type="EMBL" id="JBGMEI010000004">
    <property type="protein sequence ID" value="MFO3665420.1"/>
    <property type="molecule type" value="Genomic_DNA"/>
</dbReference>
<evidence type="ECO:0000256" key="2">
    <source>
        <dbReference type="SAM" id="Phobius"/>
    </source>
</evidence>
<keyword evidence="2" id="KW-0812">Transmembrane</keyword>
<evidence type="ECO:0000313" key="5">
    <source>
        <dbReference type="Proteomes" id="UP001637996"/>
    </source>
</evidence>
<feature type="compositionally biased region" description="Basic and acidic residues" evidence="1">
    <location>
        <begin position="137"/>
        <end position="146"/>
    </location>
</feature>
<keyword evidence="2" id="KW-1133">Transmembrane helix</keyword>
<sequence length="809" mass="91145">MNCTNCGARVDDSARFCPVCGHKLKSDNPPTTQESPQEEALTREKSTYESIKNNENLIENQKAQDQPKEKESRIKRFVSSFSSKKTQDKQSKKEANEQIADEIFENDNNYSHLNQKIEPEKANENEIPPSYYGYNPVEDRQRKDLRNPSTNHNSNNPTDYVQNKVLHRQSENNFESKDQNQNQDYQPNQFANETSLSSQMRVAQNLGKAAGYYKQSDEPSKEEVRYDDIPNEFVEARIARQINGGGPKISYSQNEFESYRPDDRTQAGNRPIADEKQDARTFEPANTSNPVNDQTNTEPNKEEKEPFKFKAIYLLPLLIIALALAGVYLLKNRTAPEVEIDLSQYIDVTYSGDDGAASPSATLNSSKLLADYGNDIAYVNKDRKDDQYSSPANQLVADLEKSTNFQFSKDTNLSNGEEITVVANVSDSAIADDYNVMFTNTIKSVIVDGLITQEYVDPFEYMDVNFEGESPNMTLTANFREDAPEYLKNIEIAPSKTSELASGEEVNISLNFDEDEIFNSYGIRLDPIDKTFTAPGEAVQTEEENSDQEANTEASGDLGDGFISTIDNLDEELLGTLKYNAGQLIRETFGGRSFTEINEINYLGAITGSDANADLKNRVMLIYEVKAKEDYEGRYTNDFTYYTFVEYQNVKDSKADDGKFYTEGPITTDNEIFHKFFVEDDYTYYEIPYYGFAFLEEVITRANNALSGLDIEDSISVDVSKYFEKSDGVAGEYQGNGTRLSLKSDGTLRYKLDQRVHTGTWSENGSEVSLTIQGVNVDTPINAKFENGALNVAEQGEMTGQTFNKMEAF</sequence>
<feature type="compositionally biased region" description="Basic and acidic residues" evidence="1">
    <location>
        <begin position="65"/>
        <end position="74"/>
    </location>
</feature>
<comment type="caution">
    <text evidence="4">The sequence shown here is derived from an EMBL/GenBank/DDBJ whole genome shotgun (WGS) entry which is preliminary data.</text>
</comment>
<name>A0ABW9M7V9_9FIRM</name>
<feature type="region of interest" description="Disordered" evidence="1">
    <location>
        <begin position="537"/>
        <end position="557"/>
    </location>
</feature>
<keyword evidence="2" id="KW-0472">Membrane</keyword>
<protein>
    <submittedName>
        <fullName evidence="4">Zinc ribbon domain-containing protein</fullName>
    </submittedName>
</protein>
<dbReference type="InterPro" id="IPR026870">
    <property type="entry name" value="Zinc_ribbon_dom"/>
</dbReference>
<reference evidence="4 5" key="1">
    <citation type="journal article" date="2025" name="Anaerobe">
        <title>Description of Anaerococcus kampingiae sp. nov., Anaerococcus groningensis sp. nov., Anaerococcus martiniensis sp. nov., and Anaerococcus cruorum sp. nov., isolated from human clinical specimens.</title>
        <authorList>
            <person name="Boiten K.E."/>
            <person name="Meijer J."/>
            <person name="van Wezel E.M."/>
            <person name="Veloo A.C.M."/>
        </authorList>
    </citation>
    <scope>NUCLEOTIDE SEQUENCE [LARGE SCALE GENOMIC DNA]</scope>
    <source>
        <strain evidence="4 5">ENR0831</strain>
    </source>
</reference>
<dbReference type="RefSeq" id="WP_410031122.1">
    <property type="nucleotide sequence ID" value="NZ_JBGMEI010000004.1"/>
</dbReference>
<feature type="region of interest" description="Disordered" evidence="1">
    <location>
        <begin position="244"/>
        <end position="303"/>
    </location>
</feature>
<organism evidence="4 5">
    <name type="scientific">Anaerococcus martiniensis</name>
    <dbReference type="NCBI Taxonomy" id="3115615"/>
    <lineage>
        <taxon>Bacteria</taxon>
        <taxon>Bacillati</taxon>
        <taxon>Bacillota</taxon>
        <taxon>Tissierellia</taxon>
        <taxon>Tissierellales</taxon>
        <taxon>Peptoniphilaceae</taxon>
        <taxon>Anaerococcus</taxon>
    </lineage>
</organism>
<feature type="transmembrane region" description="Helical" evidence="2">
    <location>
        <begin position="311"/>
        <end position="330"/>
    </location>
</feature>
<keyword evidence="5" id="KW-1185">Reference proteome</keyword>
<evidence type="ECO:0000313" key="4">
    <source>
        <dbReference type="EMBL" id="MFO3665420.1"/>
    </source>
</evidence>
<feature type="compositionally biased region" description="Basic and acidic residues" evidence="1">
    <location>
        <begin position="85"/>
        <end position="96"/>
    </location>
</feature>
<feature type="compositionally biased region" description="Low complexity" evidence="1">
    <location>
        <begin position="147"/>
        <end position="158"/>
    </location>
</feature>
<feature type="region of interest" description="Disordered" evidence="1">
    <location>
        <begin position="23"/>
        <end position="96"/>
    </location>
</feature>
<accession>A0ABW9M7V9</accession>
<feature type="compositionally biased region" description="Polar residues" evidence="1">
    <location>
        <begin position="284"/>
        <end position="294"/>
    </location>
</feature>
<feature type="region of interest" description="Disordered" evidence="1">
    <location>
        <begin position="119"/>
        <end position="159"/>
    </location>
</feature>
<gene>
    <name evidence="4" type="ORF">ACCQ41_04090</name>
</gene>
<feature type="compositionally biased region" description="Basic and acidic residues" evidence="1">
    <location>
        <begin position="272"/>
        <end position="281"/>
    </location>
</feature>
<evidence type="ECO:0000259" key="3">
    <source>
        <dbReference type="Pfam" id="PF13240"/>
    </source>
</evidence>
<feature type="domain" description="Zinc-ribbon" evidence="3">
    <location>
        <begin position="3"/>
        <end position="24"/>
    </location>
</feature>
<evidence type="ECO:0000256" key="1">
    <source>
        <dbReference type="SAM" id="MobiDB-lite"/>
    </source>
</evidence>
<dbReference type="Proteomes" id="UP001637996">
    <property type="component" value="Unassembled WGS sequence"/>
</dbReference>
<dbReference type="Pfam" id="PF13240">
    <property type="entry name" value="Zn_Ribbon_1"/>
    <property type="match status" value="1"/>
</dbReference>
<proteinExistence type="predicted"/>